<evidence type="ECO:0000256" key="4">
    <source>
        <dbReference type="ARBA" id="ARBA00022692"/>
    </source>
</evidence>
<evidence type="ECO:0000256" key="7">
    <source>
        <dbReference type="RuleBase" id="RU363032"/>
    </source>
</evidence>
<dbReference type="Proteomes" id="UP000652477">
    <property type="component" value="Unassembled WGS sequence"/>
</dbReference>
<name>A0A923RQX7_9FIRM</name>
<dbReference type="RefSeq" id="WP_186875684.1">
    <property type="nucleotide sequence ID" value="NZ_JACOPF010000001.1"/>
</dbReference>
<reference evidence="9" key="1">
    <citation type="submission" date="2020-08" db="EMBL/GenBank/DDBJ databases">
        <title>Genome public.</title>
        <authorList>
            <person name="Liu C."/>
            <person name="Sun Q."/>
        </authorList>
    </citation>
    <scope>NUCLEOTIDE SEQUENCE</scope>
    <source>
        <strain evidence="9">NSJ-55</strain>
    </source>
</reference>
<organism evidence="9 10">
    <name type="scientific">Mediterraneibacter hominis</name>
    <dbReference type="NCBI Taxonomy" id="2763054"/>
    <lineage>
        <taxon>Bacteria</taxon>
        <taxon>Bacillati</taxon>
        <taxon>Bacillota</taxon>
        <taxon>Clostridia</taxon>
        <taxon>Lachnospirales</taxon>
        <taxon>Lachnospiraceae</taxon>
        <taxon>Mediterraneibacter</taxon>
    </lineage>
</organism>
<keyword evidence="3" id="KW-1003">Cell membrane</keyword>
<feature type="transmembrane region" description="Helical" evidence="7">
    <location>
        <begin position="139"/>
        <end position="157"/>
    </location>
</feature>
<evidence type="ECO:0000313" key="10">
    <source>
        <dbReference type="Proteomes" id="UP000652477"/>
    </source>
</evidence>
<evidence type="ECO:0000256" key="2">
    <source>
        <dbReference type="ARBA" id="ARBA00022448"/>
    </source>
</evidence>
<comment type="similarity">
    <text evidence="7">Belongs to the binding-protein-dependent transport system permease family.</text>
</comment>
<protein>
    <submittedName>
        <fullName evidence="9">Carbohydrate ABC transporter permease</fullName>
    </submittedName>
</protein>
<dbReference type="InterPro" id="IPR035906">
    <property type="entry name" value="MetI-like_sf"/>
</dbReference>
<dbReference type="AlphaFoldDB" id="A0A923RQX7"/>
<dbReference type="PROSITE" id="PS50928">
    <property type="entry name" value="ABC_TM1"/>
    <property type="match status" value="1"/>
</dbReference>
<evidence type="ECO:0000259" key="8">
    <source>
        <dbReference type="PROSITE" id="PS50928"/>
    </source>
</evidence>
<keyword evidence="10" id="KW-1185">Reference proteome</keyword>
<dbReference type="CDD" id="cd06261">
    <property type="entry name" value="TM_PBP2"/>
    <property type="match status" value="1"/>
</dbReference>
<feature type="transmembrane region" description="Helical" evidence="7">
    <location>
        <begin position="105"/>
        <end position="127"/>
    </location>
</feature>
<gene>
    <name evidence="9" type="ORF">H8S37_09285</name>
</gene>
<proteinExistence type="inferred from homology"/>
<dbReference type="PANTHER" id="PTHR43744">
    <property type="entry name" value="ABC TRANSPORTER PERMEASE PROTEIN MG189-RELATED-RELATED"/>
    <property type="match status" value="1"/>
</dbReference>
<feature type="transmembrane region" description="Helical" evidence="7">
    <location>
        <begin position="69"/>
        <end position="93"/>
    </location>
</feature>
<evidence type="ECO:0000256" key="3">
    <source>
        <dbReference type="ARBA" id="ARBA00022475"/>
    </source>
</evidence>
<evidence type="ECO:0000313" key="9">
    <source>
        <dbReference type="EMBL" id="MBC5689118.1"/>
    </source>
</evidence>
<keyword evidence="2 7" id="KW-0813">Transport</keyword>
<dbReference type="EMBL" id="JACOPF010000001">
    <property type="protein sequence ID" value="MBC5689118.1"/>
    <property type="molecule type" value="Genomic_DNA"/>
</dbReference>
<dbReference type="GO" id="GO:0055085">
    <property type="term" value="P:transmembrane transport"/>
    <property type="evidence" value="ECO:0007669"/>
    <property type="project" value="InterPro"/>
</dbReference>
<dbReference type="SUPFAM" id="SSF161098">
    <property type="entry name" value="MetI-like"/>
    <property type="match status" value="1"/>
</dbReference>
<comment type="caution">
    <text evidence="9">The sequence shown here is derived from an EMBL/GenBank/DDBJ whole genome shotgun (WGS) entry which is preliminary data.</text>
</comment>
<feature type="transmembrane region" description="Helical" evidence="7">
    <location>
        <begin position="7"/>
        <end position="32"/>
    </location>
</feature>
<evidence type="ECO:0000256" key="5">
    <source>
        <dbReference type="ARBA" id="ARBA00022989"/>
    </source>
</evidence>
<evidence type="ECO:0000256" key="1">
    <source>
        <dbReference type="ARBA" id="ARBA00004651"/>
    </source>
</evidence>
<dbReference type="GO" id="GO:0005886">
    <property type="term" value="C:plasma membrane"/>
    <property type="evidence" value="ECO:0007669"/>
    <property type="project" value="UniProtKB-SubCell"/>
</dbReference>
<dbReference type="InterPro" id="IPR000515">
    <property type="entry name" value="MetI-like"/>
</dbReference>
<keyword evidence="4 7" id="KW-0812">Transmembrane</keyword>
<sequence>MKARKFIGRILCVVFLAYTAAICVGPFLWVIFSSFKSNKEILDSAFSLPSSYSFDGYLRALEMSPIFEFFGNSVFIAAVNTVISIGAVSMAAYALARYEFRGKKIFTSLLSSSLLIPISGLLMPLYLIMARINLLDTKMGLIIVYAALGLPTSLFILRSTFLNIPKEVDEAAAIDGAGPIYTFTRIIIPMSRSGLATAATLHFLTSWNEFMFALVLTKSETNRTLPLALNYFSSQFSFDYTAMFAAITLSVLPSIIVFILLQEQITSSMAAGSVKG</sequence>
<feature type="domain" description="ABC transmembrane type-1" evidence="8">
    <location>
        <begin position="70"/>
        <end position="261"/>
    </location>
</feature>
<accession>A0A923RQX7</accession>
<keyword evidence="5 7" id="KW-1133">Transmembrane helix</keyword>
<dbReference type="PANTHER" id="PTHR43744:SF12">
    <property type="entry name" value="ABC TRANSPORTER PERMEASE PROTEIN MG189-RELATED"/>
    <property type="match status" value="1"/>
</dbReference>
<dbReference type="Pfam" id="PF00528">
    <property type="entry name" value="BPD_transp_1"/>
    <property type="match status" value="1"/>
</dbReference>
<keyword evidence="6 7" id="KW-0472">Membrane</keyword>
<comment type="subcellular location">
    <subcellularLocation>
        <location evidence="1 7">Cell membrane</location>
        <topology evidence="1 7">Multi-pass membrane protein</topology>
    </subcellularLocation>
</comment>
<feature type="transmembrane region" description="Helical" evidence="7">
    <location>
        <begin position="237"/>
        <end position="261"/>
    </location>
</feature>
<evidence type="ECO:0000256" key="6">
    <source>
        <dbReference type="ARBA" id="ARBA00023136"/>
    </source>
</evidence>
<feature type="transmembrane region" description="Helical" evidence="7">
    <location>
        <begin position="195"/>
        <end position="217"/>
    </location>
</feature>
<dbReference type="Gene3D" id="1.10.3720.10">
    <property type="entry name" value="MetI-like"/>
    <property type="match status" value="1"/>
</dbReference>